<gene>
    <name evidence="7" type="ORF">GCM10007359_02040</name>
</gene>
<evidence type="ECO:0000256" key="1">
    <source>
        <dbReference type="ARBA" id="ARBA00022741"/>
    </source>
</evidence>
<accession>A0A917IMS8</accession>
<organism evidence="7 8">
    <name type="scientific">Rothia aerolata</name>
    <dbReference type="NCBI Taxonomy" id="1812262"/>
    <lineage>
        <taxon>Bacteria</taxon>
        <taxon>Bacillati</taxon>
        <taxon>Actinomycetota</taxon>
        <taxon>Actinomycetes</taxon>
        <taxon>Micrococcales</taxon>
        <taxon>Micrococcaceae</taxon>
        <taxon>Rothia</taxon>
    </lineage>
</organism>
<evidence type="ECO:0000259" key="6">
    <source>
        <dbReference type="Pfam" id="PF22740"/>
    </source>
</evidence>
<dbReference type="GO" id="GO:0005525">
    <property type="term" value="F:GTP binding"/>
    <property type="evidence" value="ECO:0007669"/>
    <property type="project" value="UniProtKB-UniRule"/>
</dbReference>
<feature type="domain" description="RapZ C-terminal" evidence="6">
    <location>
        <begin position="187"/>
        <end position="306"/>
    </location>
</feature>
<dbReference type="PANTHER" id="PTHR30448:SF0">
    <property type="entry name" value="RNASE ADAPTER PROTEIN RAPZ"/>
    <property type="match status" value="1"/>
</dbReference>
<evidence type="ECO:0000256" key="3">
    <source>
        <dbReference type="ARBA" id="ARBA00023134"/>
    </source>
</evidence>
<evidence type="ECO:0000256" key="2">
    <source>
        <dbReference type="ARBA" id="ARBA00022840"/>
    </source>
</evidence>
<dbReference type="GO" id="GO:0005524">
    <property type="term" value="F:ATP binding"/>
    <property type="evidence" value="ECO:0007669"/>
    <property type="project" value="UniProtKB-UniRule"/>
</dbReference>
<dbReference type="InterPro" id="IPR053931">
    <property type="entry name" value="RapZ_C"/>
</dbReference>
<feature type="domain" description="RapZ-like N-terminal" evidence="5">
    <location>
        <begin position="26"/>
        <end position="178"/>
    </location>
</feature>
<keyword evidence="2 4" id="KW-0067">ATP-binding</keyword>
<dbReference type="Pfam" id="PF03668">
    <property type="entry name" value="RapZ-like_N"/>
    <property type="match status" value="1"/>
</dbReference>
<dbReference type="InterPro" id="IPR053930">
    <property type="entry name" value="RapZ-like_N"/>
</dbReference>
<dbReference type="Gene3D" id="3.40.50.300">
    <property type="entry name" value="P-loop containing nucleotide triphosphate hydrolases"/>
    <property type="match status" value="1"/>
</dbReference>
<evidence type="ECO:0000259" key="5">
    <source>
        <dbReference type="Pfam" id="PF03668"/>
    </source>
</evidence>
<dbReference type="NCBIfam" id="NF003828">
    <property type="entry name" value="PRK05416.1"/>
    <property type="match status" value="1"/>
</dbReference>
<dbReference type="HAMAP" id="MF_00636">
    <property type="entry name" value="RapZ_like"/>
    <property type="match status" value="1"/>
</dbReference>
<name>A0A917IMS8_9MICC</name>
<keyword evidence="1 4" id="KW-0547">Nucleotide-binding</keyword>
<keyword evidence="3 4" id="KW-0342">GTP-binding</keyword>
<dbReference type="EMBL" id="BMDC01000001">
    <property type="protein sequence ID" value="GGH57176.1"/>
    <property type="molecule type" value="Genomic_DNA"/>
</dbReference>
<dbReference type="AlphaFoldDB" id="A0A917IMS8"/>
<evidence type="ECO:0000256" key="4">
    <source>
        <dbReference type="HAMAP-Rule" id="MF_00636"/>
    </source>
</evidence>
<dbReference type="InterPro" id="IPR005337">
    <property type="entry name" value="RapZ-like"/>
</dbReference>
<keyword evidence="8" id="KW-1185">Reference proteome</keyword>
<evidence type="ECO:0000313" key="7">
    <source>
        <dbReference type="EMBL" id="GGH57176.1"/>
    </source>
</evidence>
<protein>
    <submittedName>
        <fullName evidence="7">Nucleotide-binding protein</fullName>
    </submittedName>
</protein>
<comment type="caution">
    <text evidence="7">The sequence shown here is derived from an EMBL/GenBank/DDBJ whole genome shotgun (WGS) entry which is preliminary data.</text>
</comment>
<feature type="binding site" evidence="4">
    <location>
        <begin position="32"/>
        <end position="39"/>
    </location>
    <ligand>
        <name>ATP</name>
        <dbReference type="ChEBI" id="CHEBI:30616"/>
    </ligand>
</feature>
<evidence type="ECO:0000313" key="8">
    <source>
        <dbReference type="Proteomes" id="UP000600171"/>
    </source>
</evidence>
<dbReference type="PIRSF" id="PIRSF005052">
    <property type="entry name" value="P-loopkin"/>
    <property type="match status" value="1"/>
</dbReference>
<feature type="binding site" evidence="4">
    <location>
        <begin position="83"/>
        <end position="86"/>
    </location>
    <ligand>
        <name>GTP</name>
        <dbReference type="ChEBI" id="CHEBI:37565"/>
    </ligand>
</feature>
<dbReference type="Pfam" id="PF22740">
    <property type="entry name" value="PapZ_C"/>
    <property type="match status" value="1"/>
</dbReference>
<dbReference type="InterPro" id="IPR027417">
    <property type="entry name" value="P-loop_NTPase"/>
</dbReference>
<sequence length="309" mass="34310">MTDFSKVASTDSSISQMEPLKQSRPEILVITGISGAGRSTAANALEDEGWYVVDNIPPQMLQALADWVTRAPEAMPKLAVGIDVRGSALFSDLPAAIDVLRKSDVEFSMLFLDAKDQDIIARYEAQRRPHPLQGSGRVVDGIERERKLFAELKDAADTVIDTTGLNVHQLKKTMHEMYSQTGPKLLNLTVMSFGFKYGAPTDANFMADMRFIPNPHWIPELRPLTGQDKRVRDYVFENPGTLEFIDNYLKALKPVLEGYMVEGKHYATLAIGCTGGKHRSVAVTEEIARRLAQAGGIHINVQHRDMGRE</sequence>
<reference evidence="7 8" key="1">
    <citation type="journal article" date="2014" name="Int. J. Syst. Evol. Microbiol.">
        <title>Complete genome sequence of Corynebacterium casei LMG S-19264T (=DSM 44701T), isolated from a smear-ripened cheese.</title>
        <authorList>
            <consortium name="US DOE Joint Genome Institute (JGI-PGF)"/>
            <person name="Walter F."/>
            <person name="Albersmeier A."/>
            <person name="Kalinowski J."/>
            <person name="Ruckert C."/>
        </authorList>
    </citation>
    <scope>NUCLEOTIDE SEQUENCE [LARGE SCALE GENOMIC DNA]</scope>
    <source>
        <strain evidence="7 8">CCM 8669</strain>
    </source>
</reference>
<dbReference type="PANTHER" id="PTHR30448">
    <property type="entry name" value="RNASE ADAPTER PROTEIN RAPZ"/>
    <property type="match status" value="1"/>
</dbReference>
<proteinExistence type="inferred from homology"/>
<dbReference type="Proteomes" id="UP000600171">
    <property type="component" value="Unassembled WGS sequence"/>
</dbReference>
<dbReference type="SUPFAM" id="SSF52540">
    <property type="entry name" value="P-loop containing nucleoside triphosphate hydrolases"/>
    <property type="match status" value="1"/>
</dbReference>